<proteinExistence type="predicted"/>
<protein>
    <recommendedName>
        <fullName evidence="1">PIN domain-containing protein</fullName>
    </recommendedName>
</protein>
<dbReference type="EMBL" id="QXML01000010">
    <property type="protein sequence ID" value="RIW13100.1"/>
    <property type="molecule type" value="Genomic_DNA"/>
</dbReference>
<keyword evidence="3" id="KW-1185">Reference proteome</keyword>
<evidence type="ECO:0000313" key="2">
    <source>
        <dbReference type="EMBL" id="RIW13100.1"/>
    </source>
</evidence>
<dbReference type="RefSeq" id="WP_119479053.1">
    <property type="nucleotide sequence ID" value="NZ_QXML01000010.1"/>
</dbReference>
<feature type="domain" description="PIN" evidence="1">
    <location>
        <begin position="2"/>
        <end position="116"/>
    </location>
</feature>
<dbReference type="Pfam" id="PF13470">
    <property type="entry name" value="PIN_3"/>
    <property type="match status" value="1"/>
</dbReference>
<gene>
    <name evidence="2" type="ORF">D0X99_16955</name>
</gene>
<dbReference type="SUPFAM" id="SSF55729">
    <property type="entry name" value="Acyl-CoA N-acyltransferases (Nat)"/>
    <property type="match status" value="1"/>
</dbReference>
<sequence>MRVLLDTNIVIHRETDKVSQQNIGILFNWLDRLKITKCVHPLTLTELQKHASAQMVKSMAIKLSSYQELKTPAPLRKEILEIIEKYDTKPNDIEDSKLLNEVLADRVDFLITEDKKIRIKSKALNIADRVFGIDGFLEKVISENPDFMDYSVLSVKKEYFGNINLSDEFFDGFRNDYKGFDKWYNGKAGDNEMAYVCYEAEALKAFLFLKLEDEKENYSQIAPPFKPKKRLKIGTFKVISNGLRIGERFLKIVFDNARQYGVDEIYVTIFDHRPELKGLISLLRKFGFEDYGIKTTSSGVERVLVRDFSVRFDETHPSKTFPWLSKTNDVYIVPIRPDYHTELFPDSILKTESPLDFVENKPHRNAISKSYISHSSTRNLKRGDIVVFYRSGGIYKGVATTIGIIEEAIDGIKSLEELRQICRKRSVLTDEELAEYWDRFPKMRPFVFNFLYAFSFKKRFNLKQMLDEGILPSMDSIKTITKMQRDQFTKLVRLSGL</sequence>
<name>A0A418PNB7_9BACT</name>
<dbReference type="InterPro" id="IPR029060">
    <property type="entry name" value="PIN-like_dom_sf"/>
</dbReference>
<dbReference type="Gene3D" id="3.40.630.30">
    <property type="match status" value="1"/>
</dbReference>
<reference evidence="2 3" key="1">
    <citation type="submission" date="2018-09" db="EMBL/GenBank/DDBJ databases">
        <authorList>
            <person name="Wang X."/>
            <person name="Du Z."/>
        </authorList>
    </citation>
    <scope>NUCLEOTIDE SEQUENCE [LARGE SCALE GENOMIC DNA]</scope>
    <source>
        <strain evidence="2 3">N3</strain>
    </source>
</reference>
<dbReference type="InterPro" id="IPR002716">
    <property type="entry name" value="PIN_dom"/>
</dbReference>
<dbReference type="CDD" id="cd18699">
    <property type="entry name" value="PIN_VapC_like"/>
    <property type="match status" value="1"/>
</dbReference>
<organism evidence="2 3">
    <name type="scientific">Algoriphagus lacus</name>
    <dbReference type="NCBI Taxonomy" id="2056311"/>
    <lineage>
        <taxon>Bacteria</taxon>
        <taxon>Pseudomonadati</taxon>
        <taxon>Bacteroidota</taxon>
        <taxon>Cytophagia</taxon>
        <taxon>Cytophagales</taxon>
        <taxon>Cyclobacteriaceae</taxon>
        <taxon>Algoriphagus</taxon>
    </lineage>
</organism>
<evidence type="ECO:0000313" key="3">
    <source>
        <dbReference type="Proteomes" id="UP000283522"/>
    </source>
</evidence>
<comment type="caution">
    <text evidence="2">The sequence shown here is derived from an EMBL/GenBank/DDBJ whole genome shotgun (WGS) entry which is preliminary data.</text>
</comment>
<evidence type="ECO:0000259" key="1">
    <source>
        <dbReference type="Pfam" id="PF13470"/>
    </source>
</evidence>
<dbReference type="AlphaFoldDB" id="A0A418PNB7"/>
<dbReference type="OrthoDB" id="9773249at2"/>
<dbReference type="SUPFAM" id="SSF88723">
    <property type="entry name" value="PIN domain-like"/>
    <property type="match status" value="1"/>
</dbReference>
<accession>A0A418PNB7</accession>
<dbReference type="Proteomes" id="UP000283522">
    <property type="component" value="Unassembled WGS sequence"/>
</dbReference>
<dbReference type="InterPro" id="IPR016181">
    <property type="entry name" value="Acyl_CoA_acyltransferase"/>
</dbReference>